<keyword evidence="1" id="KW-1133">Transmembrane helix</keyword>
<dbReference type="EMBL" id="JARIHO010000025">
    <property type="protein sequence ID" value="KAJ7342658.1"/>
    <property type="molecule type" value="Genomic_DNA"/>
</dbReference>
<dbReference type="Proteomes" id="UP001218218">
    <property type="component" value="Unassembled WGS sequence"/>
</dbReference>
<proteinExistence type="predicted"/>
<evidence type="ECO:0000256" key="1">
    <source>
        <dbReference type="SAM" id="Phobius"/>
    </source>
</evidence>
<feature type="transmembrane region" description="Helical" evidence="1">
    <location>
        <begin position="109"/>
        <end position="128"/>
    </location>
</feature>
<organism evidence="2 3">
    <name type="scientific">Mycena albidolilacea</name>
    <dbReference type="NCBI Taxonomy" id="1033008"/>
    <lineage>
        <taxon>Eukaryota</taxon>
        <taxon>Fungi</taxon>
        <taxon>Dikarya</taxon>
        <taxon>Basidiomycota</taxon>
        <taxon>Agaricomycotina</taxon>
        <taxon>Agaricomycetes</taxon>
        <taxon>Agaricomycetidae</taxon>
        <taxon>Agaricales</taxon>
        <taxon>Marasmiineae</taxon>
        <taxon>Mycenaceae</taxon>
        <taxon>Mycena</taxon>
    </lineage>
</organism>
<name>A0AAD6ZVX2_9AGAR</name>
<accession>A0AAD6ZVX2</accession>
<keyword evidence="3" id="KW-1185">Reference proteome</keyword>
<dbReference type="AlphaFoldDB" id="A0AAD6ZVX2"/>
<keyword evidence="1" id="KW-0472">Membrane</keyword>
<reference evidence="2" key="1">
    <citation type="submission" date="2023-03" db="EMBL/GenBank/DDBJ databases">
        <title>Massive genome expansion in bonnet fungi (Mycena s.s.) driven by repeated elements and novel gene families across ecological guilds.</title>
        <authorList>
            <consortium name="Lawrence Berkeley National Laboratory"/>
            <person name="Harder C.B."/>
            <person name="Miyauchi S."/>
            <person name="Viragh M."/>
            <person name="Kuo A."/>
            <person name="Thoen E."/>
            <person name="Andreopoulos B."/>
            <person name="Lu D."/>
            <person name="Skrede I."/>
            <person name="Drula E."/>
            <person name="Henrissat B."/>
            <person name="Morin E."/>
            <person name="Kohler A."/>
            <person name="Barry K."/>
            <person name="LaButti K."/>
            <person name="Morin E."/>
            <person name="Salamov A."/>
            <person name="Lipzen A."/>
            <person name="Mereny Z."/>
            <person name="Hegedus B."/>
            <person name="Baldrian P."/>
            <person name="Stursova M."/>
            <person name="Weitz H."/>
            <person name="Taylor A."/>
            <person name="Grigoriev I.V."/>
            <person name="Nagy L.G."/>
            <person name="Martin F."/>
            <person name="Kauserud H."/>
        </authorList>
    </citation>
    <scope>NUCLEOTIDE SEQUENCE</scope>
    <source>
        <strain evidence="2">CBHHK002</strain>
    </source>
</reference>
<evidence type="ECO:0000313" key="2">
    <source>
        <dbReference type="EMBL" id="KAJ7342658.1"/>
    </source>
</evidence>
<protein>
    <submittedName>
        <fullName evidence="2">Uncharacterized protein</fullName>
    </submittedName>
</protein>
<feature type="transmembrane region" description="Helical" evidence="1">
    <location>
        <begin position="45"/>
        <end position="67"/>
    </location>
</feature>
<gene>
    <name evidence="2" type="ORF">DFH08DRAFT_783065</name>
</gene>
<feature type="transmembrane region" description="Helical" evidence="1">
    <location>
        <begin position="12"/>
        <end position="33"/>
    </location>
</feature>
<sequence length="207" mass="22525">MFRRYSYVPHRRLFYGLIWAIAAAELGLTAARIHFTRSNFRNHEAIVAELLVTSILTLFWVPLTLLFHRRAPGIENVHRIDNVHNNIDGNIRGNRNRFGGLHHESSGNLVLWIMWLVGAAIAAHRWPTRGAVGFGRQPDILIALIALAFVEFGLMTLVKVLALMEYSALGASGLGGPGVGGRVEKNGVVPGVVPGPNTAATGQAPVV</sequence>
<comment type="caution">
    <text evidence="2">The sequence shown here is derived from an EMBL/GenBank/DDBJ whole genome shotgun (WGS) entry which is preliminary data.</text>
</comment>
<feature type="transmembrane region" description="Helical" evidence="1">
    <location>
        <begin position="140"/>
        <end position="162"/>
    </location>
</feature>
<evidence type="ECO:0000313" key="3">
    <source>
        <dbReference type="Proteomes" id="UP001218218"/>
    </source>
</evidence>
<keyword evidence="1" id="KW-0812">Transmembrane</keyword>